<name>A0A2I0VHL2_9ASPA</name>
<keyword evidence="2" id="KW-1185">Reference proteome</keyword>
<reference evidence="1 2" key="2">
    <citation type="journal article" date="2017" name="Nature">
        <title>The Apostasia genome and the evolution of orchids.</title>
        <authorList>
            <person name="Zhang G.Q."/>
            <person name="Liu K.W."/>
            <person name="Li Z."/>
            <person name="Lohaus R."/>
            <person name="Hsiao Y.Y."/>
            <person name="Niu S.C."/>
            <person name="Wang J.Y."/>
            <person name="Lin Y.C."/>
            <person name="Xu Q."/>
            <person name="Chen L.J."/>
            <person name="Yoshida K."/>
            <person name="Fujiwara S."/>
            <person name="Wang Z.W."/>
            <person name="Zhang Y.Q."/>
            <person name="Mitsuda N."/>
            <person name="Wang M."/>
            <person name="Liu G.H."/>
            <person name="Pecoraro L."/>
            <person name="Huang H.X."/>
            <person name="Xiao X.J."/>
            <person name="Lin M."/>
            <person name="Wu X.Y."/>
            <person name="Wu W.L."/>
            <person name="Chen Y.Y."/>
            <person name="Chang S.B."/>
            <person name="Sakamoto S."/>
            <person name="Ohme-Takagi M."/>
            <person name="Yagi M."/>
            <person name="Zeng S.J."/>
            <person name="Shen C.Y."/>
            <person name="Yeh C.M."/>
            <person name="Luo Y.B."/>
            <person name="Tsai W.C."/>
            <person name="Van de Peer Y."/>
            <person name="Liu Z.J."/>
        </authorList>
    </citation>
    <scope>NUCLEOTIDE SEQUENCE [LARGE SCALE GENOMIC DNA]</scope>
    <source>
        <tissue evidence="1">The whole plant</tissue>
    </source>
</reference>
<dbReference type="Proteomes" id="UP000233837">
    <property type="component" value="Unassembled WGS sequence"/>
</dbReference>
<organism evidence="1 2">
    <name type="scientific">Dendrobium catenatum</name>
    <dbReference type="NCBI Taxonomy" id="906689"/>
    <lineage>
        <taxon>Eukaryota</taxon>
        <taxon>Viridiplantae</taxon>
        <taxon>Streptophyta</taxon>
        <taxon>Embryophyta</taxon>
        <taxon>Tracheophyta</taxon>
        <taxon>Spermatophyta</taxon>
        <taxon>Magnoliopsida</taxon>
        <taxon>Liliopsida</taxon>
        <taxon>Asparagales</taxon>
        <taxon>Orchidaceae</taxon>
        <taxon>Epidendroideae</taxon>
        <taxon>Malaxideae</taxon>
        <taxon>Dendrobiinae</taxon>
        <taxon>Dendrobium</taxon>
    </lineage>
</organism>
<proteinExistence type="predicted"/>
<dbReference type="EMBL" id="KZ504194">
    <property type="protein sequence ID" value="PKU62908.1"/>
    <property type="molecule type" value="Genomic_DNA"/>
</dbReference>
<reference evidence="1 2" key="1">
    <citation type="journal article" date="2016" name="Sci. Rep.">
        <title>The Dendrobium catenatum Lindl. genome sequence provides insights into polysaccharide synthase, floral development and adaptive evolution.</title>
        <authorList>
            <person name="Zhang G.Q."/>
            <person name="Xu Q."/>
            <person name="Bian C."/>
            <person name="Tsai W.C."/>
            <person name="Yeh C.M."/>
            <person name="Liu K.W."/>
            <person name="Yoshida K."/>
            <person name="Zhang L.S."/>
            <person name="Chang S.B."/>
            <person name="Chen F."/>
            <person name="Shi Y."/>
            <person name="Su Y.Y."/>
            <person name="Zhang Y.Q."/>
            <person name="Chen L.J."/>
            <person name="Yin Y."/>
            <person name="Lin M."/>
            <person name="Huang H."/>
            <person name="Deng H."/>
            <person name="Wang Z.W."/>
            <person name="Zhu S.L."/>
            <person name="Zhao X."/>
            <person name="Deng C."/>
            <person name="Niu S.C."/>
            <person name="Huang J."/>
            <person name="Wang M."/>
            <person name="Liu G.H."/>
            <person name="Yang H.J."/>
            <person name="Xiao X.J."/>
            <person name="Hsiao Y.Y."/>
            <person name="Wu W.L."/>
            <person name="Chen Y.Y."/>
            <person name="Mitsuda N."/>
            <person name="Ohme-Takagi M."/>
            <person name="Luo Y.B."/>
            <person name="Van de Peer Y."/>
            <person name="Liu Z.J."/>
        </authorList>
    </citation>
    <scope>NUCLEOTIDE SEQUENCE [LARGE SCALE GENOMIC DNA]</scope>
    <source>
        <tissue evidence="1">The whole plant</tissue>
    </source>
</reference>
<evidence type="ECO:0000313" key="1">
    <source>
        <dbReference type="EMBL" id="PKU62908.1"/>
    </source>
</evidence>
<accession>A0A2I0VHL2</accession>
<dbReference type="AlphaFoldDB" id="A0A2I0VHL2"/>
<gene>
    <name evidence="1" type="ORF">MA16_Dca028708</name>
</gene>
<sequence length="69" mass="7983">MADPELDSGFPYDEQGNVKILHPTFFDFNLETDNSVEKYVDHIIFTLSEAVEKQLANIQWQIVSRPRQG</sequence>
<evidence type="ECO:0000313" key="2">
    <source>
        <dbReference type="Proteomes" id="UP000233837"/>
    </source>
</evidence>
<protein>
    <submittedName>
        <fullName evidence="1">Uncharacterized protein</fullName>
    </submittedName>
</protein>